<dbReference type="OrthoDB" id="9978204at2759"/>
<evidence type="ECO:0000313" key="2">
    <source>
        <dbReference type="EMBL" id="EIW77888.1"/>
    </source>
</evidence>
<dbReference type="OMA" id="FNGYQYA"/>
<evidence type="ECO:0008006" key="4">
    <source>
        <dbReference type="Google" id="ProtNLM"/>
    </source>
</evidence>
<sequence>MLSLLNLVFVLSLLPRVLGGSVLFLNSTILGPDPQTVNRLNGESFQQNALTSFNGYQYAVFWVPDTINVSVRHASVSRRAITPQEGDWETFVMQDYNQTSDDGHDIISLGISQGDGTLHMSFDQHDNNLNYRISEPGVATNPTGVAWSSDIFGPITSYLPGLESLEEDIYYINITYPRFVNIPTAATDGSGADLLLEMRTGESGLGNDWLYRYVPSKGWQLTGMYLEGVNNNGYINGIDYDPWGRLVATWTYRDYVPADGAAVAVEAGPNGPGNMKLGQRSPQNHDLVYAYSTDHGFTWYNNWGQQIANTSAQQPILPESAGVTVFSIPKDSGILNQEAQIIDDVGRMHVLNRENTTGTELWYHYWRDTNTFWTRAAIPPSIPGSGNITGTPTYIGKRGKLVTLPTSPDTLLAILPDNAANSSALTILRSTAAEGYQDWTAVWYTASGCVAEPLFDRHRLRVGEDGADGVLSLYLVNGTEVVVVDLDISGVLV</sequence>
<dbReference type="Pfam" id="PF15892">
    <property type="entry name" value="BNR_4"/>
    <property type="match status" value="1"/>
</dbReference>
<dbReference type="AlphaFoldDB" id="A0A5M3MF71"/>
<organism evidence="2 3">
    <name type="scientific">Coniophora puteana (strain RWD-64-598)</name>
    <name type="common">Brown rot fungus</name>
    <dbReference type="NCBI Taxonomy" id="741705"/>
    <lineage>
        <taxon>Eukaryota</taxon>
        <taxon>Fungi</taxon>
        <taxon>Dikarya</taxon>
        <taxon>Basidiomycota</taxon>
        <taxon>Agaricomycotina</taxon>
        <taxon>Agaricomycetes</taxon>
        <taxon>Agaricomycetidae</taxon>
        <taxon>Boletales</taxon>
        <taxon>Coniophorineae</taxon>
        <taxon>Coniophoraceae</taxon>
        <taxon>Coniophora</taxon>
    </lineage>
</organism>
<dbReference type="Proteomes" id="UP000053558">
    <property type="component" value="Unassembled WGS sequence"/>
</dbReference>
<keyword evidence="3" id="KW-1185">Reference proteome</keyword>
<dbReference type="KEGG" id="cput:CONPUDRAFT_75658"/>
<accession>A0A5M3MF71</accession>
<dbReference type="EMBL" id="JH711583">
    <property type="protein sequence ID" value="EIW77888.1"/>
    <property type="molecule type" value="Genomic_DNA"/>
</dbReference>
<proteinExistence type="predicted"/>
<dbReference type="GeneID" id="19209398"/>
<feature type="signal peptide" evidence="1">
    <location>
        <begin position="1"/>
        <end position="19"/>
    </location>
</feature>
<feature type="chain" id="PRO_5024363421" description="Dockerin type 1" evidence="1">
    <location>
        <begin position="20"/>
        <end position="493"/>
    </location>
</feature>
<comment type="caution">
    <text evidence="2">The sequence shown here is derived from an EMBL/GenBank/DDBJ whole genome shotgun (WGS) entry which is preliminary data.</text>
</comment>
<evidence type="ECO:0000256" key="1">
    <source>
        <dbReference type="SAM" id="SignalP"/>
    </source>
</evidence>
<dbReference type="RefSeq" id="XP_007771899.1">
    <property type="nucleotide sequence ID" value="XM_007773709.1"/>
</dbReference>
<keyword evidence="1" id="KW-0732">Signal</keyword>
<gene>
    <name evidence="2" type="ORF">CONPUDRAFT_75658</name>
</gene>
<evidence type="ECO:0000313" key="3">
    <source>
        <dbReference type="Proteomes" id="UP000053558"/>
    </source>
</evidence>
<protein>
    <recommendedName>
        <fullName evidence="4">Dockerin type 1</fullName>
    </recommendedName>
</protein>
<reference evidence="3" key="1">
    <citation type="journal article" date="2012" name="Science">
        <title>The Paleozoic origin of enzymatic lignin decomposition reconstructed from 31 fungal genomes.</title>
        <authorList>
            <person name="Floudas D."/>
            <person name="Binder M."/>
            <person name="Riley R."/>
            <person name="Barry K."/>
            <person name="Blanchette R.A."/>
            <person name="Henrissat B."/>
            <person name="Martinez A.T."/>
            <person name="Otillar R."/>
            <person name="Spatafora J.W."/>
            <person name="Yadav J.S."/>
            <person name="Aerts A."/>
            <person name="Benoit I."/>
            <person name="Boyd A."/>
            <person name="Carlson A."/>
            <person name="Copeland A."/>
            <person name="Coutinho P.M."/>
            <person name="de Vries R.P."/>
            <person name="Ferreira P."/>
            <person name="Findley K."/>
            <person name="Foster B."/>
            <person name="Gaskell J."/>
            <person name="Glotzer D."/>
            <person name="Gorecki P."/>
            <person name="Heitman J."/>
            <person name="Hesse C."/>
            <person name="Hori C."/>
            <person name="Igarashi K."/>
            <person name="Jurgens J.A."/>
            <person name="Kallen N."/>
            <person name="Kersten P."/>
            <person name="Kohler A."/>
            <person name="Kuees U."/>
            <person name="Kumar T.K.A."/>
            <person name="Kuo A."/>
            <person name="LaButti K."/>
            <person name="Larrondo L.F."/>
            <person name="Lindquist E."/>
            <person name="Ling A."/>
            <person name="Lombard V."/>
            <person name="Lucas S."/>
            <person name="Lundell T."/>
            <person name="Martin R."/>
            <person name="McLaughlin D.J."/>
            <person name="Morgenstern I."/>
            <person name="Morin E."/>
            <person name="Murat C."/>
            <person name="Nagy L.G."/>
            <person name="Nolan M."/>
            <person name="Ohm R.A."/>
            <person name="Patyshakuliyeva A."/>
            <person name="Rokas A."/>
            <person name="Ruiz-Duenas F.J."/>
            <person name="Sabat G."/>
            <person name="Salamov A."/>
            <person name="Samejima M."/>
            <person name="Schmutz J."/>
            <person name="Slot J.C."/>
            <person name="St John F."/>
            <person name="Stenlid J."/>
            <person name="Sun H."/>
            <person name="Sun S."/>
            <person name="Syed K."/>
            <person name="Tsang A."/>
            <person name="Wiebenga A."/>
            <person name="Young D."/>
            <person name="Pisabarro A."/>
            <person name="Eastwood D.C."/>
            <person name="Martin F."/>
            <person name="Cullen D."/>
            <person name="Grigoriev I.V."/>
            <person name="Hibbett D.S."/>
        </authorList>
    </citation>
    <scope>NUCLEOTIDE SEQUENCE [LARGE SCALE GENOMIC DNA]</scope>
    <source>
        <strain evidence="3">RWD-64-598 SS2</strain>
    </source>
</reference>
<name>A0A5M3MF71_CONPW</name>